<sequence>MTFLSFGPFLEQAQMDLISPCNRSGLEAEESQGLLDEHLEVAKHFKSHGFSGDQARVGSSAWLAVDGLVSASHSKEDAFSRTDWMVETLDPKEFDFDDLFMTSKHALWALATLDDTCDLCDSLDQEINKASPSPLDNEPNTDQVAPFTFLQPLPSPGALSILDHSFSLELGSEADISEGDRKSDSTFITIIPQCMKEEDVTSDNDRGISEPRVLSGLSPAIVPLPPGPLQSLGTPCGSAHPKPYSSPGHNMVAAKVKGKKLDKKLKKWSRASQQPPGTTRKRGEQEALPDEYEEQDKKNEALKEKANSLAKEIRYRKYLLEEVRKARGKERAP</sequence>
<keyword evidence="5" id="KW-0090">Biological rhythms</keyword>
<dbReference type="HOGENOM" id="CLU_055748_1_0_1"/>
<reference evidence="11" key="2">
    <citation type="submission" date="2025-08" db="UniProtKB">
        <authorList>
            <consortium name="Ensembl"/>
        </authorList>
    </citation>
    <scope>IDENTIFICATION</scope>
</reference>
<dbReference type="PANTHER" id="PTHR13044:SF2">
    <property type="entry name" value="CYCLIC AMP-DEPENDENT TRANSCRIPTION FACTOR ATF-4"/>
    <property type="match status" value="1"/>
</dbReference>
<keyword evidence="9" id="KW-0539">Nucleus</keyword>
<dbReference type="Ensembl" id="ENSMLUT00000023125.1">
    <property type="protein sequence ID" value="ENSMLUP00000021491.1"/>
    <property type="gene ID" value="ENSMLUG00000022304.1"/>
</dbReference>
<evidence type="ECO:0000256" key="2">
    <source>
        <dbReference type="ARBA" id="ARBA00007163"/>
    </source>
</evidence>
<keyword evidence="3" id="KW-0678">Repressor</keyword>
<reference evidence="11" key="3">
    <citation type="submission" date="2025-09" db="UniProtKB">
        <authorList>
            <consortium name="Ensembl"/>
        </authorList>
    </citation>
    <scope>IDENTIFICATION</scope>
</reference>
<dbReference type="Proteomes" id="UP000001074">
    <property type="component" value="Unassembled WGS sequence"/>
</dbReference>
<dbReference type="GO" id="GO:0001228">
    <property type="term" value="F:DNA-binding transcription activator activity, RNA polymerase II-specific"/>
    <property type="evidence" value="ECO:0007669"/>
    <property type="project" value="TreeGrafter"/>
</dbReference>
<keyword evidence="6" id="KW-0238">DNA-binding</keyword>
<evidence type="ECO:0000256" key="9">
    <source>
        <dbReference type="ARBA" id="ARBA00023242"/>
    </source>
</evidence>
<feature type="compositionally biased region" description="Basic residues" evidence="10">
    <location>
        <begin position="256"/>
        <end position="269"/>
    </location>
</feature>
<keyword evidence="4" id="KW-0805">Transcription regulation</keyword>
<dbReference type="eggNOG" id="KOG4571">
    <property type="taxonomic scope" value="Eukaryota"/>
</dbReference>
<evidence type="ECO:0000313" key="12">
    <source>
        <dbReference type="Proteomes" id="UP000001074"/>
    </source>
</evidence>
<dbReference type="AlphaFoldDB" id="G1QCQ8"/>
<accession>G1QCQ8</accession>
<evidence type="ECO:0000256" key="6">
    <source>
        <dbReference type="ARBA" id="ARBA00023125"/>
    </source>
</evidence>
<name>G1QCQ8_MYOLU</name>
<dbReference type="InParanoid" id="G1QCQ8"/>
<keyword evidence="7" id="KW-0010">Activator</keyword>
<feature type="region of interest" description="Disordered" evidence="10">
    <location>
        <begin position="228"/>
        <end position="307"/>
    </location>
</feature>
<organism evidence="11 12">
    <name type="scientific">Myotis lucifugus</name>
    <name type="common">Little brown bat</name>
    <dbReference type="NCBI Taxonomy" id="59463"/>
    <lineage>
        <taxon>Eukaryota</taxon>
        <taxon>Metazoa</taxon>
        <taxon>Chordata</taxon>
        <taxon>Craniata</taxon>
        <taxon>Vertebrata</taxon>
        <taxon>Euteleostomi</taxon>
        <taxon>Mammalia</taxon>
        <taxon>Eutheria</taxon>
        <taxon>Laurasiatheria</taxon>
        <taxon>Chiroptera</taxon>
        <taxon>Yangochiroptera</taxon>
        <taxon>Vespertilionidae</taxon>
        <taxon>Myotis</taxon>
    </lineage>
</organism>
<dbReference type="GO" id="GO:1990589">
    <property type="term" value="C:ATF4-CREB1 transcription factor complex"/>
    <property type="evidence" value="ECO:0007669"/>
    <property type="project" value="TreeGrafter"/>
</dbReference>
<reference evidence="11 12" key="1">
    <citation type="journal article" date="2011" name="Nature">
        <title>A high-resolution map of human evolutionary constraint using 29 mammals.</title>
        <authorList>
            <person name="Lindblad-Toh K."/>
            <person name="Garber M."/>
            <person name="Zuk O."/>
            <person name="Lin M.F."/>
            <person name="Parker B.J."/>
            <person name="Washietl S."/>
            <person name="Kheradpour P."/>
            <person name="Ernst J."/>
            <person name="Jordan G."/>
            <person name="Mauceli E."/>
            <person name="Ward L.D."/>
            <person name="Lowe C.B."/>
            <person name="Holloway A.K."/>
            <person name="Clamp M."/>
            <person name="Gnerre S."/>
            <person name="Alfoldi J."/>
            <person name="Beal K."/>
            <person name="Chang J."/>
            <person name="Clawson H."/>
            <person name="Cuff J."/>
            <person name="Di Palma F."/>
            <person name="Fitzgerald S."/>
            <person name="Flicek P."/>
            <person name="Guttman M."/>
            <person name="Hubisz M.J."/>
            <person name="Jaffe D.B."/>
            <person name="Jungreis I."/>
            <person name="Kent W.J."/>
            <person name="Kostka D."/>
            <person name="Lara M."/>
            <person name="Martins A.L."/>
            <person name="Massingham T."/>
            <person name="Moltke I."/>
            <person name="Raney B.J."/>
            <person name="Rasmussen M.D."/>
            <person name="Robinson J."/>
            <person name="Stark A."/>
            <person name="Vilella A.J."/>
            <person name="Wen J."/>
            <person name="Xie X."/>
            <person name="Zody M.C."/>
            <person name="Baldwin J."/>
            <person name="Bloom T."/>
            <person name="Chin C.W."/>
            <person name="Heiman D."/>
            <person name="Nicol R."/>
            <person name="Nusbaum C."/>
            <person name="Young S."/>
            <person name="Wilkinson J."/>
            <person name="Worley K.C."/>
            <person name="Kovar C.L."/>
            <person name="Muzny D.M."/>
            <person name="Gibbs R.A."/>
            <person name="Cree A."/>
            <person name="Dihn H.H."/>
            <person name="Fowler G."/>
            <person name="Jhangiani S."/>
            <person name="Joshi V."/>
            <person name="Lee S."/>
            <person name="Lewis L.R."/>
            <person name="Nazareth L.V."/>
            <person name="Okwuonu G."/>
            <person name="Santibanez J."/>
            <person name="Warren W.C."/>
            <person name="Mardis E.R."/>
            <person name="Weinstock G.M."/>
            <person name="Wilson R.K."/>
            <person name="Delehaunty K."/>
            <person name="Dooling D."/>
            <person name="Fronik C."/>
            <person name="Fulton L."/>
            <person name="Fulton B."/>
            <person name="Graves T."/>
            <person name="Minx P."/>
            <person name="Sodergren E."/>
            <person name="Birney E."/>
            <person name="Margulies E.H."/>
            <person name="Herrero J."/>
            <person name="Green E.D."/>
            <person name="Haussler D."/>
            <person name="Siepel A."/>
            <person name="Goldman N."/>
            <person name="Pollard K.S."/>
            <person name="Pedersen J.S."/>
            <person name="Lander E.S."/>
            <person name="Kellis M."/>
        </authorList>
    </citation>
    <scope>NUCLEOTIDE SEQUENCE [LARGE SCALE GENOMIC DNA]</scope>
</reference>
<evidence type="ECO:0000256" key="5">
    <source>
        <dbReference type="ARBA" id="ARBA00023108"/>
    </source>
</evidence>
<dbReference type="GO" id="GO:0048511">
    <property type="term" value="P:rhythmic process"/>
    <property type="evidence" value="ECO:0007669"/>
    <property type="project" value="UniProtKB-KW"/>
</dbReference>
<evidence type="ECO:0000256" key="3">
    <source>
        <dbReference type="ARBA" id="ARBA00022491"/>
    </source>
</evidence>
<dbReference type="GO" id="GO:1990590">
    <property type="term" value="C:ATF1-ATF4 transcription factor complex"/>
    <property type="evidence" value="ECO:0007669"/>
    <property type="project" value="TreeGrafter"/>
</dbReference>
<evidence type="ECO:0000256" key="7">
    <source>
        <dbReference type="ARBA" id="ARBA00023159"/>
    </source>
</evidence>
<evidence type="ECO:0000256" key="4">
    <source>
        <dbReference type="ARBA" id="ARBA00023015"/>
    </source>
</evidence>
<feature type="compositionally biased region" description="Basic and acidic residues" evidence="10">
    <location>
        <begin position="295"/>
        <end position="307"/>
    </location>
</feature>
<evidence type="ECO:0000256" key="1">
    <source>
        <dbReference type="ARBA" id="ARBA00004123"/>
    </source>
</evidence>
<comment type="similarity">
    <text evidence="2">Belongs to the bZIP family.</text>
</comment>
<protein>
    <recommendedName>
        <fullName evidence="13">Activating transcription factor 4</fullName>
    </recommendedName>
</protein>
<comment type="subcellular location">
    <subcellularLocation>
        <location evidence="1">Nucleus</location>
    </subcellularLocation>
</comment>
<evidence type="ECO:0000256" key="10">
    <source>
        <dbReference type="SAM" id="MobiDB-lite"/>
    </source>
</evidence>
<evidence type="ECO:0000256" key="8">
    <source>
        <dbReference type="ARBA" id="ARBA00023163"/>
    </source>
</evidence>
<proteinExistence type="inferred from homology"/>
<dbReference type="PANTHER" id="PTHR13044">
    <property type="entry name" value="ACTIVATING TRANSCRIPTION FACTOR ATF 4/5"/>
    <property type="match status" value="1"/>
</dbReference>
<dbReference type="GO" id="GO:0000977">
    <property type="term" value="F:RNA polymerase II transcription regulatory region sequence-specific DNA binding"/>
    <property type="evidence" value="ECO:0007669"/>
    <property type="project" value="TreeGrafter"/>
</dbReference>
<dbReference type="EMBL" id="AAPE02009758">
    <property type="status" value="NOT_ANNOTATED_CDS"/>
    <property type="molecule type" value="Genomic_DNA"/>
</dbReference>
<keyword evidence="12" id="KW-1185">Reference proteome</keyword>
<keyword evidence="8" id="KW-0804">Transcription</keyword>
<dbReference type="GeneTree" id="ENSGT00530000063801"/>
<dbReference type="OMA" id="IANEIQY"/>
<dbReference type="Gene3D" id="1.20.5.170">
    <property type="match status" value="1"/>
</dbReference>
<dbReference type="STRING" id="59463.ENSMLUP00000021491"/>
<evidence type="ECO:0000313" key="11">
    <source>
        <dbReference type="Ensembl" id="ENSMLUP00000021491.1"/>
    </source>
</evidence>
<evidence type="ECO:0008006" key="13">
    <source>
        <dbReference type="Google" id="ProtNLM"/>
    </source>
</evidence>